<keyword evidence="3 7" id="KW-0067">ATP-binding</keyword>
<keyword evidence="10" id="KW-1185">Reference proteome</keyword>
<comment type="subcellular location">
    <subcellularLocation>
        <location evidence="7">Cytoplasm</location>
    </subcellularLocation>
</comment>
<accession>A0ABU9UB28</accession>
<dbReference type="EMBL" id="JBCHKQ010000002">
    <property type="protein sequence ID" value="MEM5947873.1"/>
    <property type="molecule type" value="Genomic_DNA"/>
</dbReference>
<organism evidence="9 10">
    <name type="scientific">Rarispira pelagica</name>
    <dbReference type="NCBI Taxonomy" id="3141764"/>
    <lineage>
        <taxon>Bacteria</taxon>
        <taxon>Pseudomonadati</taxon>
        <taxon>Spirochaetota</taxon>
        <taxon>Spirochaetia</taxon>
        <taxon>Winmispirales</taxon>
        <taxon>Winmispiraceae</taxon>
        <taxon>Rarispira</taxon>
    </lineage>
</organism>
<feature type="domain" description="RecF/RecN/SMC N-terminal" evidence="8">
    <location>
        <begin position="9"/>
        <end position="910"/>
    </location>
</feature>
<dbReference type="InterPro" id="IPR024704">
    <property type="entry name" value="SMC"/>
</dbReference>
<dbReference type="Proteomes" id="UP001466331">
    <property type="component" value="Unassembled WGS sequence"/>
</dbReference>
<comment type="similarity">
    <text evidence="7">Belongs to the SMC family.</text>
</comment>
<dbReference type="PIRSF" id="PIRSF005719">
    <property type="entry name" value="SMC"/>
    <property type="match status" value="1"/>
</dbReference>
<comment type="domain">
    <text evidence="7">Contains large globular domains required for ATP hydrolysis at each terminus and a third globular domain forming a flexible hinge near the middle of the molecule. These domains are separated by coiled-coil structures.</text>
</comment>
<dbReference type="PANTHER" id="PTHR42963:SF1">
    <property type="entry name" value="DUF4476 DOMAIN-CONTAINING PROTEIN"/>
    <property type="match status" value="1"/>
</dbReference>
<comment type="subunit">
    <text evidence="7">Homodimer.</text>
</comment>
<dbReference type="CDD" id="cd03278">
    <property type="entry name" value="ABC_SMC_barmotin"/>
    <property type="match status" value="1"/>
</dbReference>
<dbReference type="InterPro" id="IPR050308">
    <property type="entry name" value="MukB/SMC"/>
</dbReference>
<evidence type="ECO:0000256" key="5">
    <source>
        <dbReference type="ARBA" id="ARBA00023067"/>
    </source>
</evidence>
<feature type="coiled-coil region" evidence="7">
    <location>
        <begin position="331"/>
        <end position="457"/>
    </location>
</feature>
<dbReference type="InterPro" id="IPR011890">
    <property type="entry name" value="SMC_prok"/>
</dbReference>
<feature type="coiled-coil region" evidence="7">
    <location>
        <begin position="173"/>
        <end position="274"/>
    </location>
</feature>
<evidence type="ECO:0000256" key="4">
    <source>
        <dbReference type="ARBA" id="ARBA00023054"/>
    </source>
</evidence>
<dbReference type="Gene3D" id="3.40.50.300">
    <property type="entry name" value="P-loop containing nucleotide triphosphate hydrolases"/>
    <property type="match status" value="2"/>
</dbReference>
<reference evidence="9 10" key="1">
    <citation type="submission" date="2024-03" db="EMBL/GenBank/DDBJ databases">
        <title>Ignisphaera cupida sp. nov., a hyperthermophilic hydrolytic archaeon from a hot spring of Kamchatka, and proposal of Ignisphaeraceae fam. nov.</title>
        <authorList>
            <person name="Podosokorskaya O.A."/>
            <person name="Elcheninov A.G."/>
            <person name="Maltseva A.I."/>
            <person name="Zayulina K.S."/>
            <person name="Novikov A."/>
            <person name="Merkel A.Y."/>
        </authorList>
    </citation>
    <scope>NUCLEOTIDE SEQUENCE [LARGE SCALE GENOMIC DNA]</scope>
    <source>
        <strain evidence="9 10">38H-sp</strain>
    </source>
</reference>
<evidence type="ECO:0000256" key="6">
    <source>
        <dbReference type="ARBA" id="ARBA00023125"/>
    </source>
</evidence>
<feature type="binding site" evidence="7">
    <location>
        <begin position="38"/>
        <end position="45"/>
    </location>
    <ligand>
        <name>ATP</name>
        <dbReference type="ChEBI" id="CHEBI:30616"/>
    </ligand>
</feature>
<evidence type="ECO:0000259" key="8">
    <source>
        <dbReference type="Pfam" id="PF02463"/>
    </source>
</evidence>
<dbReference type="Pfam" id="PF02463">
    <property type="entry name" value="SMC_N"/>
    <property type="match status" value="1"/>
</dbReference>
<name>A0ABU9UB28_9SPIR</name>
<dbReference type="HAMAP" id="MF_01894">
    <property type="entry name" value="Smc_prok"/>
    <property type="match status" value="1"/>
</dbReference>
<evidence type="ECO:0000256" key="3">
    <source>
        <dbReference type="ARBA" id="ARBA00022840"/>
    </source>
</evidence>
<comment type="caution">
    <text evidence="9">The sequence shown here is derived from an EMBL/GenBank/DDBJ whole genome shotgun (WGS) entry which is preliminary data.</text>
</comment>
<dbReference type="PANTHER" id="PTHR42963">
    <property type="entry name" value="CHROMOSOME PARTITION PROTEIN MUKB"/>
    <property type="match status" value="1"/>
</dbReference>
<dbReference type="Gene3D" id="1.10.287.1490">
    <property type="match status" value="2"/>
</dbReference>
<keyword evidence="2 7" id="KW-0547">Nucleotide-binding</keyword>
<evidence type="ECO:0000256" key="7">
    <source>
        <dbReference type="HAMAP-Rule" id="MF_01894"/>
    </source>
</evidence>
<feature type="coiled-coil region" evidence="7">
    <location>
        <begin position="733"/>
        <end position="770"/>
    </location>
</feature>
<protein>
    <recommendedName>
        <fullName evidence="7">Chromosome partition protein Smc</fullName>
    </recommendedName>
</protein>
<dbReference type="InterPro" id="IPR027417">
    <property type="entry name" value="P-loop_NTPase"/>
</dbReference>
<keyword evidence="5" id="KW-0226">DNA condensation</keyword>
<feature type="coiled-coil region" evidence="7">
    <location>
        <begin position="576"/>
        <end position="680"/>
    </location>
</feature>
<dbReference type="InterPro" id="IPR003395">
    <property type="entry name" value="RecF/RecN/SMC_N"/>
</dbReference>
<evidence type="ECO:0000256" key="2">
    <source>
        <dbReference type="ARBA" id="ARBA00022741"/>
    </source>
</evidence>
<evidence type="ECO:0000256" key="1">
    <source>
        <dbReference type="ARBA" id="ARBA00022490"/>
    </source>
</evidence>
<comment type="function">
    <text evidence="7">Required for chromosome condensation and partitioning.</text>
</comment>
<evidence type="ECO:0000313" key="9">
    <source>
        <dbReference type="EMBL" id="MEM5947873.1"/>
    </source>
</evidence>
<keyword evidence="6 7" id="KW-0238">DNA-binding</keyword>
<proteinExistence type="inferred from homology"/>
<dbReference type="RefSeq" id="WP_420069320.1">
    <property type="nucleotide sequence ID" value="NZ_JBCHKQ010000002.1"/>
</dbReference>
<keyword evidence="4 7" id="KW-0175">Coiled coil</keyword>
<dbReference type="SUPFAM" id="SSF57997">
    <property type="entry name" value="Tropomyosin"/>
    <property type="match status" value="1"/>
</dbReference>
<gene>
    <name evidence="7" type="primary">smc</name>
    <name evidence="9" type="ORF">WKV44_04890</name>
</gene>
<dbReference type="SUPFAM" id="SSF52540">
    <property type="entry name" value="P-loop containing nucleoside triphosphate hydrolases"/>
    <property type="match status" value="1"/>
</dbReference>
<keyword evidence="1 7" id="KW-0963">Cytoplasm</keyword>
<evidence type="ECO:0000313" key="10">
    <source>
        <dbReference type="Proteomes" id="UP001466331"/>
    </source>
</evidence>
<sequence length="928" mass="106435">MFERGFVVLKSIELFGFKSFADRTRIELAEGATAIVGPNGCGKSNIVDALKWVLGEQAYKSLRASSMEEVIFNGTEYRKPVNVAEVSLVFSNDEKVLPLDVAEIEVKRRMYRSGENEYFINGAQVRLKDVRELFFDTGIGKSSYSILEQGKIDQILSTKPEDRRYVFEEAAGITRYRAREKEAEHKLAKTRENMEHVESILSEVKKQYDSLKKQADKAEKYRQLSEGLFRLEVAQAVNKLRGLEKQSDRAQKKLDDARKNRDELKAKIDKLNESMEDSLDFMNSMEAELSSCQKSLYGLEVKRNSVLSQIRLLSEQLGEIEGKIETDKIRIKGLYDRMERIKRSIVEKQEEKERADEEISRIGRNVDSFKQSIALTEQKIESYQSEIKEREEEIEDLEKRLGALQGELTEITDVIVSKLDEGLKQVGFSVPARRRLKQELQNKLERFSIILRGKKERFEDAQRVGDFSGIGPELWSELDEVLAEIKELYRQYVETEPLFLEDFLSPEGFITKKRNVDEALKDVRGKIQDNRSRISYLRLEIEDCHEKNAERRATLEELNVSLARLDEVKKAVDETIAGFERDFEETRKTAAALEEEQKMTQNRKLAVEEGIFALEEEKLRIDKEEDELKKRIEAVEESIRERNKAISSGEQQLKASVELLSSYQQEVEKAQIELTRLRGEIEAIKSFFKEQHGRSLDEFKNIDIPDDLSSRIAAQKQEIRSLGNVNFMATEEFRQISERYEFLTSQIADLEKAERDLEGVVTQIRKESSELFVDAYEKIKKNFHIIFRRLFGGGRAEIKLVDPDNPLSSGISILAQPPGKKLEHIGLLSGGERSMTAVALLFAMYMVKPSPFCILDEIDAALDEGNVGRFVNMLREFSSKSQFIVITHNKKTVSGTDSIVGITMEESGVSKVISIRISQEEEREGTPV</sequence>